<organism evidence="1">
    <name type="scientific">marine sediment metagenome</name>
    <dbReference type="NCBI Taxonomy" id="412755"/>
    <lineage>
        <taxon>unclassified sequences</taxon>
        <taxon>metagenomes</taxon>
        <taxon>ecological metagenomes</taxon>
    </lineage>
</organism>
<accession>X0ZQC3</accession>
<comment type="caution">
    <text evidence="1">The sequence shown here is derived from an EMBL/GenBank/DDBJ whole genome shotgun (WGS) entry which is preliminary data.</text>
</comment>
<dbReference type="AlphaFoldDB" id="X0ZQC3"/>
<proteinExistence type="predicted"/>
<reference evidence="1" key="1">
    <citation type="journal article" date="2014" name="Front. Microbiol.">
        <title>High frequency of phylogenetically diverse reductive dehalogenase-homologous genes in deep subseafloor sedimentary metagenomes.</title>
        <authorList>
            <person name="Kawai M."/>
            <person name="Futagami T."/>
            <person name="Toyoda A."/>
            <person name="Takaki Y."/>
            <person name="Nishi S."/>
            <person name="Hori S."/>
            <person name="Arai W."/>
            <person name="Tsubouchi T."/>
            <person name="Morono Y."/>
            <person name="Uchiyama I."/>
            <person name="Ito T."/>
            <person name="Fujiyama A."/>
            <person name="Inagaki F."/>
            <person name="Takami H."/>
        </authorList>
    </citation>
    <scope>NUCLEOTIDE SEQUENCE</scope>
    <source>
        <strain evidence="1">Expedition CK06-06</strain>
    </source>
</reference>
<dbReference type="EMBL" id="BART01006258">
    <property type="protein sequence ID" value="GAG60277.1"/>
    <property type="molecule type" value="Genomic_DNA"/>
</dbReference>
<gene>
    <name evidence="1" type="ORF">S01H4_14266</name>
</gene>
<sequence>MGLLSDIVNAVVTATATIINVVVKTSVEIIDAATDAWNDYQRNRALNRLPPAEQIKEKARDELKEVNNEILSLLDKYNERGRLSETDRKRAESLNHQRAELMQTISGAAESAVAGEISHEPDAFEKLLLSNERAHILQGQVGVSVFGKKCPICNRDMLIQWPRSVTTVELADFFLTLTLPRELDRDNLLPLGVESVDQR</sequence>
<name>X0ZQC3_9ZZZZ</name>
<evidence type="ECO:0000313" key="1">
    <source>
        <dbReference type="EMBL" id="GAG60277.1"/>
    </source>
</evidence>
<protein>
    <submittedName>
        <fullName evidence="1">Uncharacterized protein</fullName>
    </submittedName>
</protein>